<evidence type="ECO:0000313" key="5">
    <source>
        <dbReference type="Proteomes" id="UP000320055"/>
    </source>
</evidence>
<proteinExistence type="predicted"/>
<accession>A0A563W0Z0</accession>
<dbReference type="CDD" id="cd01879">
    <property type="entry name" value="FeoB"/>
    <property type="match status" value="1"/>
</dbReference>
<evidence type="ECO:0000256" key="2">
    <source>
        <dbReference type="ARBA" id="ARBA00023134"/>
    </source>
</evidence>
<keyword evidence="1" id="KW-0547">Nucleotide-binding</keyword>
<reference evidence="4 5" key="1">
    <citation type="submission" date="2019-01" db="EMBL/GenBank/DDBJ databases">
        <authorList>
            <person name="Brito A."/>
        </authorList>
    </citation>
    <scope>NUCLEOTIDE SEQUENCE [LARGE SCALE GENOMIC DNA]</scope>
    <source>
        <strain evidence="4">1</strain>
    </source>
</reference>
<evidence type="ECO:0000256" key="1">
    <source>
        <dbReference type="ARBA" id="ARBA00022741"/>
    </source>
</evidence>
<dbReference type="OrthoDB" id="9809127at2"/>
<dbReference type="GO" id="GO:0005886">
    <property type="term" value="C:plasma membrane"/>
    <property type="evidence" value="ECO:0007669"/>
    <property type="project" value="TreeGrafter"/>
</dbReference>
<dbReference type="InterPro" id="IPR027417">
    <property type="entry name" value="P-loop_NTPase"/>
</dbReference>
<dbReference type="AlphaFoldDB" id="A0A563W0Z0"/>
<dbReference type="RefSeq" id="WP_144863367.1">
    <property type="nucleotide sequence ID" value="NZ_LR213770.1"/>
</dbReference>
<dbReference type="SUPFAM" id="SSF52540">
    <property type="entry name" value="P-loop containing nucleoside triphosphate hydrolases"/>
    <property type="match status" value="1"/>
</dbReference>
<dbReference type="GO" id="GO:0015093">
    <property type="term" value="F:ferrous iron transmembrane transporter activity"/>
    <property type="evidence" value="ECO:0007669"/>
    <property type="project" value="TreeGrafter"/>
</dbReference>
<dbReference type="InterPro" id="IPR006073">
    <property type="entry name" value="GTP-bd"/>
</dbReference>
<name>A0A563W0Z0_9CYAN</name>
<evidence type="ECO:0000313" key="4">
    <source>
        <dbReference type="EMBL" id="VEP17369.1"/>
    </source>
</evidence>
<dbReference type="PROSITE" id="PS51711">
    <property type="entry name" value="G_FEOB"/>
    <property type="match status" value="1"/>
</dbReference>
<dbReference type="Proteomes" id="UP000320055">
    <property type="component" value="Unassembled WGS sequence"/>
</dbReference>
<dbReference type="GO" id="GO:0005525">
    <property type="term" value="F:GTP binding"/>
    <property type="evidence" value="ECO:0007669"/>
    <property type="project" value="UniProtKB-KW"/>
</dbReference>
<dbReference type="PANTHER" id="PTHR43185">
    <property type="entry name" value="FERROUS IRON TRANSPORT PROTEIN B"/>
    <property type="match status" value="1"/>
</dbReference>
<dbReference type="EMBL" id="CAACVJ010000556">
    <property type="protein sequence ID" value="VEP17369.1"/>
    <property type="molecule type" value="Genomic_DNA"/>
</dbReference>
<feature type="domain" description="FeoB-type G" evidence="3">
    <location>
        <begin position="39"/>
        <end position="201"/>
    </location>
</feature>
<sequence>MDCHDCHQTCQPKNQKKGWKLFGINSRKSVKNNIDRDSQTNVALVGLPNVGKSLLFNLLTGTYVTVSNYPGTTVEVAKGNRIIAGESVTFFDTPGMYSLIPITEEESVTRDLIMNENVNLVIHIVDAKNLGRMLNLTLQLIEAQLPVLLVVNMIDEAAKLGIWIDENQLAHKLCIPVVTTEATQKVGLKKLIAKVADYVQSTPVLFTY</sequence>
<evidence type="ECO:0000259" key="3">
    <source>
        <dbReference type="PROSITE" id="PS51711"/>
    </source>
</evidence>
<gene>
    <name evidence="4" type="ORF">H1P_60025</name>
</gene>
<dbReference type="NCBIfam" id="TIGR00231">
    <property type="entry name" value="small_GTP"/>
    <property type="match status" value="1"/>
</dbReference>
<keyword evidence="5" id="KW-1185">Reference proteome</keyword>
<dbReference type="PRINTS" id="PR00326">
    <property type="entry name" value="GTP1OBG"/>
</dbReference>
<dbReference type="InterPro" id="IPR030389">
    <property type="entry name" value="G_FEOB_dom"/>
</dbReference>
<dbReference type="InterPro" id="IPR005225">
    <property type="entry name" value="Small_GTP-bd"/>
</dbReference>
<dbReference type="InterPro" id="IPR050860">
    <property type="entry name" value="FeoB_GTPase"/>
</dbReference>
<dbReference type="Gene3D" id="3.40.50.300">
    <property type="entry name" value="P-loop containing nucleotide triphosphate hydrolases"/>
    <property type="match status" value="1"/>
</dbReference>
<organism evidence="4 5">
    <name type="scientific">Hyella patelloides LEGE 07179</name>
    <dbReference type="NCBI Taxonomy" id="945734"/>
    <lineage>
        <taxon>Bacteria</taxon>
        <taxon>Bacillati</taxon>
        <taxon>Cyanobacteriota</taxon>
        <taxon>Cyanophyceae</taxon>
        <taxon>Pleurocapsales</taxon>
        <taxon>Hyellaceae</taxon>
        <taxon>Hyella</taxon>
    </lineage>
</organism>
<dbReference type="Pfam" id="PF02421">
    <property type="entry name" value="FeoB_N"/>
    <property type="match status" value="1"/>
</dbReference>
<protein>
    <submittedName>
        <fullName evidence="4">Small GTP-binding protein domain protein</fullName>
    </submittedName>
</protein>
<dbReference type="PANTHER" id="PTHR43185:SF1">
    <property type="entry name" value="FE(2+) TRANSPORTER FEOB"/>
    <property type="match status" value="1"/>
</dbReference>
<keyword evidence="2" id="KW-0342">GTP-binding</keyword>